<evidence type="ECO:0000313" key="2">
    <source>
        <dbReference type="EMBL" id="GBP46264.1"/>
    </source>
</evidence>
<gene>
    <name evidence="2" type="ORF">EVAR_30393_1</name>
</gene>
<accession>A0A4C1W7X2</accession>
<evidence type="ECO:0000313" key="3">
    <source>
        <dbReference type="Proteomes" id="UP000299102"/>
    </source>
</evidence>
<dbReference type="EMBL" id="BGZK01000480">
    <property type="protein sequence ID" value="GBP46264.1"/>
    <property type="molecule type" value="Genomic_DNA"/>
</dbReference>
<name>A0A4C1W7X2_EUMVA</name>
<organism evidence="2 3">
    <name type="scientific">Eumeta variegata</name>
    <name type="common">Bagworm moth</name>
    <name type="synonym">Eumeta japonica</name>
    <dbReference type="NCBI Taxonomy" id="151549"/>
    <lineage>
        <taxon>Eukaryota</taxon>
        <taxon>Metazoa</taxon>
        <taxon>Ecdysozoa</taxon>
        <taxon>Arthropoda</taxon>
        <taxon>Hexapoda</taxon>
        <taxon>Insecta</taxon>
        <taxon>Pterygota</taxon>
        <taxon>Neoptera</taxon>
        <taxon>Endopterygota</taxon>
        <taxon>Lepidoptera</taxon>
        <taxon>Glossata</taxon>
        <taxon>Ditrysia</taxon>
        <taxon>Tineoidea</taxon>
        <taxon>Psychidae</taxon>
        <taxon>Oiketicinae</taxon>
        <taxon>Eumeta</taxon>
    </lineage>
</organism>
<proteinExistence type="predicted"/>
<dbReference type="Proteomes" id="UP000299102">
    <property type="component" value="Unassembled WGS sequence"/>
</dbReference>
<reference evidence="2 3" key="1">
    <citation type="journal article" date="2019" name="Commun. Biol.">
        <title>The bagworm genome reveals a unique fibroin gene that provides high tensile strength.</title>
        <authorList>
            <person name="Kono N."/>
            <person name="Nakamura H."/>
            <person name="Ohtoshi R."/>
            <person name="Tomita M."/>
            <person name="Numata K."/>
            <person name="Arakawa K."/>
        </authorList>
    </citation>
    <scope>NUCLEOTIDE SEQUENCE [LARGE SCALE GENOMIC DNA]</scope>
</reference>
<comment type="caution">
    <text evidence="2">The sequence shown here is derived from an EMBL/GenBank/DDBJ whole genome shotgun (WGS) entry which is preliminary data.</text>
</comment>
<feature type="compositionally biased region" description="Polar residues" evidence="1">
    <location>
        <begin position="34"/>
        <end position="46"/>
    </location>
</feature>
<evidence type="ECO:0000256" key="1">
    <source>
        <dbReference type="SAM" id="MobiDB-lite"/>
    </source>
</evidence>
<protein>
    <submittedName>
        <fullName evidence="2">Uncharacterized protein</fullName>
    </submittedName>
</protein>
<feature type="region of interest" description="Disordered" evidence="1">
    <location>
        <begin position="21"/>
        <end position="68"/>
    </location>
</feature>
<sequence length="84" mass="9071">MMKFRKKKGLTAQVKGKNLVRAASDYPRTHPDNLVTNDARSPTQIGVTHHGRGSTSRTPGAGSRASRIIVSRADSLNCRGKSVL</sequence>
<keyword evidence="3" id="KW-1185">Reference proteome</keyword>
<dbReference type="AlphaFoldDB" id="A0A4C1W7X2"/>